<dbReference type="GeneID" id="80887337"/>
<dbReference type="EMBL" id="JAJHUN010000007">
    <property type="protein sequence ID" value="KAJ4154907.1"/>
    <property type="molecule type" value="Genomic_DNA"/>
</dbReference>
<feature type="region of interest" description="Disordered" evidence="1">
    <location>
        <begin position="1"/>
        <end position="28"/>
    </location>
</feature>
<gene>
    <name evidence="2" type="ORF">LMH87_000178</name>
</gene>
<organism evidence="2 3">
    <name type="scientific">Akanthomyces muscarius</name>
    <name type="common">Entomopathogenic fungus</name>
    <name type="synonym">Lecanicillium muscarium</name>
    <dbReference type="NCBI Taxonomy" id="2231603"/>
    <lineage>
        <taxon>Eukaryota</taxon>
        <taxon>Fungi</taxon>
        <taxon>Dikarya</taxon>
        <taxon>Ascomycota</taxon>
        <taxon>Pezizomycotina</taxon>
        <taxon>Sordariomycetes</taxon>
        <taxon>Hypocreomycetidae</taxon>
        <taxon>Hypocreales</taxon>
        <taxon>Cordycipitaceae</taxon>
        <taxon>Akanthomyces</taxon>
    </lineage>
</organism>
<dbReference type="RefSeq" id="XP_056055031.1">
    <property type="nucleotide sequence ID" value="XM_056198044.1"/>
</dbReference>
<keyword evidence="3" id="KW-1185">Reference proteome</keyword>
<dbReference type="Proteomes" id="UP001144673">
    <property type="component" value="Chromosome 6"/>
</dbReference>
<evidence type="ECO:0000256" key="1">
    <source>
        <dbReference type="SAM" id="MobiDB-lite"/>
    </source>
</evidence>
<dbReference type="AlphaFoldDB" id="A0A9W8QGA2"/>
<dbReference type="KEGG" id="amus:LMH87_000178"/>
<feature type="compositionally biased region" description="Polar residues" evidence="1">
    <location>
        <begin position="1"/>
        <end position="21"/>
    </location>
</feature>
<evidence type="ECO:0000313" key="2">
    <source>
        <dbReference type="EMBL" id="KAJ4154907.1"/>
    </source>
</evidence>
<evidence type="ECO:0000313" key="3">
    <source>
        <dbReference type="Proteomes" id="UP001144673"/>
    </source>
</evidence>
<comment type="caution">
    <text evidence="2">The sequence shown here is derived from an EMBL/GenBank/DDBJ whole genome shotgun (WGS) entry which is preliminary data.</text>
</comment>
<sequence length="292" mass="32679">MASTEDVSHGRTNSARCNNSDRCAPYNKQPTQWDVSEAHSVPDAAFLSQFKTALSQSQDALGCEDLIAHSKWPPRFDSQEEIMMSRSSVATVPELWPMAAAVASPYNEPDSTESMPLWRPLFQATFGRHLYVSSFQLDQYLRDDGMLPPYFDFALACLASRVSPQAHPRAGSMASPAAKYFDVGLKLYIVTLELDNREARTVESVISSAFLATFGLLSADESSWLKASVILTYSTTILRRLQMLNCEPTSERTQLSARRQNMIVGYRYLVDVLLAIHIVMTQTLERLIAQNH</sequence>
<name>A0A9W8QGA2_AKAMU</name>
<accession>A0A9W8QGA2</accession>
<proteinExistence type="predicted"/>
<evidence type="ECO:0008006" key="4">
    <source>
        <dbReference type="Google" id="ProtNLM"/>
    </source>
</evidence>
<reference evidence="2" key="1">
    <citation type="journal article" date="2023" name="Access Microbiol">
        <title>De-novo genome assembly for Akanthomyces muscarius, a biocontrol agent of insect agricultural pests.</title>
        <authorList>
            <person name="Erdos Z."/>
            <person name="Studholme D.J."/>
            <person name="Raymond B."/>
            <person name="Sharma M."/>
        </authorList>
    </citation>
    <scope>NUCLEOTIDE SEQUENCE</scope>
    <source>
        <strain evidence="2">Ve6</strain>
    </source>
</reference>
<protein>
    <recommendedName>
        <fullName evidence="4">Transcription factor domain-containing protein</fullName>
    </recommendedName>
</protein>